<dbReference type="InterPro" id="IPR006059">
    <property type="entry name" value="SBP"/>
</dbReference>
<dbReference type="Gene3D" id="3.40.190.10">
    <property type="entry name" value="Periplasmic binding protein-like II"/>
    <property type="match status" value="2"/>
</dbReference>
<sequence length="374" mass="41399">MKSTDGHIYSLPELLPQLHYIGSANDTFWINKAWMDTLGLEEPKSFDELYEVLKAFKEGDPNGNGEADEIPLSISDNKYNSLLSYADFAYDADTRTAVIDGVLTYIPTSDYYKEFLAWLTKLYADGLLYANSFTQTGEQESAIGQSGDVLGSFVNAGAFLVVGRDNDDDYIILTPFHEGTYPLRSSVNVGTFVVTDRCENVEPLLAAMDYFYTEEGGILAWLGVEGKTYEVDEDGDWHWLVGNGYGDDIATIRASNALQGGAGSHTSVLPAFWFEHMSVEADPDEVYLNGERAKASATGVVPLPMMNYTEAENEEIATIKTDVDAYINQYVAQVVTGAVTLEDSWDDYVATLDKMGLERLIEIYQDVYARAIAE</sequence>
<comment type="caution">
    <text evidence="1">The sequence shown here is derived from an EMBL/GenBank/DDBJ whole genome shotgun (WGS) entry which is preliminary data.</text>
</comment>
<evidence type="ECO:0000313" key="1">
    <source>
        <dbReference type="EMBL" id="HIS92870.1"/>
    </source>
</evidence>
<dbReference type="Proteomes" id="UP000824140">
    <property type="component" value="Unassembled WGS sequence"/>
</dbReference>
<dbReference type="AlphaFoldDB" id="A0A9D1G1R2"/>
<dbReference type="SUPFAM" id="SSF53850">
    <property type="entry name" value="Periplasmic binding protein-like II"/>
    <property type="match status" value="1"/>
</dbReference>
<evidence type="ECO:0000313" key="2">
    <source>
        <dbReference type="Proteomes" id="UP000824140"/>
    </source>
</evidence>
<dbReference type="EMBL" id="DVJN01000154">
    <property type="protein sequence ID" value="HIS92870.1"/>
    <property type="molecule type" value="Genomic_DNA"/>
</dbReference>
<reference evidence="1" key="1">
    <citation type="submission" date="2020-10" db="EMBL/GenBank/DDBJ databases">
        <authorList>
            <person name="Gilroy R."/>
        </authorList>
    </citation>
    <scope>NUCLEOTIDE SEQUENCE</scope>
    <source>
        <strain evidence="1">13766</strain>
    </source>
</reference>
<accession>A0A9D1G1R2</accession>
<reference evidence="1" key="2">
    <citation type="journal article" date="2021" name="PeerJ">
        <title>Extensive microbial diversity within the chicken gut microbiome revealed by metagenomics and culture.</title>
        <authorList>
            <person name="Gilroy R."/>
            <person name="Ravi A."/>
            <person name="Getino M."/>
            <person name="Pursley I."/>
            <person name="Horton D.L."/>
            <person name="Alikhan N.F."/>
            <person name="Baker D."/>
            <person name="Gharbi K."/>
            <person name="Hall N."/>
            <person name="Watson M."/>
            <person name="Adriaenssens E.M."/>
            <person name="Foster-Nyarko E."/>
            <person name="Jarju S."/>
            <person name="Secka A."/>
            <person name="Antonio M."/>
            <person name="Oren A."/>
            <person name="Chaudhuri R.R."/>
            <person name="La Ragione R."/>
            <person name="Hildebrand F."/>
            <person name="Pallen M.J."/>
        </authorList>
    </citation>
    <scope>NUCLEOTIDE SEQUENCE</scope>
    <source>
        <strain evidence="1">13766</strain>
    </source>
</reference>
<gene>
    <name evidence="1" type="ORF">IAA84_07655</name>
</gene>
<protein>
    <submittedName>
        <fullName evidence="1">Extracellular solute-binding protein</fullName>
    </submittedName>
</protein>
<proteinExistence type="predicted"/>
<dbReference type="Pfam" id="PF01547">
    <property type="entry name" value="SBP_bac_1"/>
    <property type="match status" value="1"/>
</dbReference>
<organism evidence="1 2">
    <name type="scientific">Candidatus Alectryocaccomicrobium excrementavium</name>
    <dbReference type="NCBI Taxonomy" id="2840668"/>
    <lineage>
        <taxon>Bacteria</taxon>
        <taxon>Bacillati</taxon>
        <taxon>Bacillota</taxon>
        <taxon>Clostridia</taxon>
        <taxon>Candidatus Alectryocaccomicrobium</taxon>
    </lineage>
</organism>
<name>A0A9D1G1R2_9FIRM</name>